<organism evidence="4 5">
    <name type="scientific">Cannabis sativa</name>
    <name type="common">Hemp</name>
    <name type="synonym">Marijuana</name>
    <dbReference type="NCBI Taxonomy" id="3483"/>
    <lineage>
        <taxon>Eukaryota</taxon>
        <taxon>Viridiplantae</taxon>
        <taxon>Streptophyta</taxon>
        <taxon>Embryophyta</taxon>
        <taxon>Tracheophyta</taxon>
        <taxon>Spermatophyta</taxon>
        <taxon>Magnoliopsida</taxon>
        <taxon>eudicotyledons</taxon>
        <taxon>Gunneridae</taxon>
        <taxon>Pentapetalae</taxon>
        <taxon>rosids</taxon>
        <taxon>fabids</taxon>
        <taxon>Rosales</taxon>
        <taxon>Cannabaceae</taxon>
        <taxon>Cannabis</taxon>
    </lineage>
</organism>
<keyword evidence="5" id="KW-1185">Reference proteome</keyword>
<evidence type="ECO:0000313" key="4">
    <source>
        <dbReference type="EnsemblPlants" id="cds.evm.model.06.52"/>
    </source>
</evidence>
<dbReference type="PANTHER" id="PTHR36766">
    <property type="entry name" value="PLANT BROAD-SPECTRUM MILDEW RESISTANCE PROTEIN RPW8"/>
    <property type="match status" value="1"/>
</dbReference>
<accession>A0A803PYP6</accession>
<dbReference type="Gene3D" id="3.80.10.10">
    <property type="entry name" value="Ribonuclease Inhibitor"/>
    <property type="match status" value="2"/>
</dbReference>
<dbReference type="OMA" id="IRIDNCE"/>
<reference evidence="4" key="1">
    <citation type="submission" date="2018-11" db="EMBL/GenBank/DDBJ databases">
        <authorList>
            <person name="Grassa J C."/>
        </authorList>
    </citation>
    <scope>NUCLEOTIDE SEQUENCE [LARGE SCALE GENOMIC DNA]</scope>
</reference>
<dbReference type="EnsemblPlants" id="evm.model.06.52">
    <property type="protein sequence ID" value="cds.evm.model.06.52"/>
    <property type="gene ID" value="evm.TU.06.52"/>
</dbReference>
<reference evidence="4" key="2">
    <citation type="submission" date="2021-03" db="UniProtKB">
        <authorList>
            <consortium name="EnsemblPlants"/>
        </authorList>
    </citation>
    <scope>IDENTIFICATION</scope>
</reference>
<dbReference type="SUPFAM" id="SSF52058">
    <property type="entry name" value="L domain-like"/>
    <property type="match status" value="1"/>
</dbReference>
<evidence type="ECO:0000256" key="1">
    <source>
        <dbReference type="ARBA" id="ARBA00022737"/>
    </source>
</evidence>
<dbReference type="EMBL" id="UZAU01000553">
    <property type="status" value="NOT_ANNOTATED_CDS"/>
    <property type="molecule type" value="Genomic_DNA"/>
</dbReference>
<evidence type="ECO:0000256" key="2">
    <source>
        <dbReference type="ARBA" id="ARBA00022821"/>
    </source>
</evidence>
<name>A0A803PYP6_CANSA</name>
<feature type="domain" description="Disease resistance R13L4/SHOC-2-like LRR" evidence="3">
    <location>
        <begin position="242"/>
        <end position="400"/>
    </location>
</feature>
<dbReference type="GO" id="GO:0006952">
    <property type="term" value="P:defense response"/>
    <property type="evidence" value="ECO:0007669"/>
    <property type="project" value="UniProtKB-KW"/>
</dbReference>
<dbReference type="PANTHER" id="PTHR36766:SF70">
    <property type="entry name" value="DISEASE RESISTANCE PROTEIN RGA4"/>
    <property type="match status" value="1"/>
</dbReference>
<sequence>MWMLLQQPALAEAIGIREVLSRLKDQSQPPIVVDTDCLLVPLWHRGDLPSDLDFMPLLMAAISVCYLCTNDTTLEMRSVQYIDNDLCPGNLRSSFRCLESLRIQYLPNLEGFSRHEVGNEMFPSLSSLFVYDCPKLTLPKLGSIKSLTVCCVSQQLVESISSLHGLTKLEMAFSKLTSLLQNMLHNLTSLQELSISGFKKIQELPTDFLIGLNALKFLEIENCEELKCLPEGMFRDCSLRRIRIDNCENLRSLPECFQNLTMLNHLELSNCPAMEGFPSGPNQLISLQHLNIGGTYKASQRLVVLPEGLQHLCSLEYLEISYILELASLPDWLGNLTTLKELKIIECPDLECIPMSMQRLTNLKKLSIERCPKLEQKCEKEVGEDWHKISHIPHVDIRSDWW</sequence>
<dbReference type="InterPro" id="IPR032675">
    <property type="entry name" value="LRR_dom_sf"/>
</dbReference>
<dbReference type="Gramene" id="evm.model.06.52">
    <property type="protein sequence ID" value="cds.evm.model.06.52"/>
    <property type="gene ID" value="evm.TU.06.52"/>
</dbReference>
<evidence type="ECO:0000259" key="3">
    <source>
        <dbReference type="Pfam" id="PF23598"/>
    </source>
</evidence>
<evidence type="ECO:0000313" key="5">
    <source>
        <dbReference type="Proteomes" id="UP000596661"/>
    </source>
</evidence>
<proteinExistence type="predicted"/>
<keyword evidence="2" id="KW-0611">Plant defense</keyword>
<dbReference type="InterPro" id="IPR055414">
    <property type="entry name" value="LRR_R13L4/SHOC2-like"/>
</dbReference>
<dbReference type="AlphaFoldDB" id="A0A803PYP6"/>
<keyword evidence="1" id="KW-0677">Repeat</keyword>
<protein>
    <recommendedName>
        <fullName evidence="3">Disease resistance R13L4/SHOC-2-like LRR domain-containing protein</fullName>
    </recommendedName>
</protein>
<dbReference type="Proteomes" id="UP000596661">
    <property type="component" value="Chromosome 6"/>
</dbReference>
<dbReference type="Pfam" id="PF23598">
    <property type="entry name" value="LRR_14"/>
    <property type="match status" value="1"/>
</dbReference>